<dbReference type="RefSeq" id="XP_064704794.1">
    <property type="nucleotide sequence ID" value="XM_064847682.1"/>
</dbReference>
<dbReference type="AlphaFoldDB" id="A0AAV9N7J2"/>
<name>A0AAV9N7J2_9EURO</name>
<feature type="compositionally biased region" description="Basic and acidic residues" evidence="1">
    <location>
        <begin position="1"/>
        <end position="13"/>
    </location>
</feature>
<organism evidence="2 3">
    <name type="scientific">Exophiala bonariae</name>
    <dbReference type="NCBI Taxonomy" id="1690606"/>
    <lineage>
        <taxon>Eukaryota</taxon>
        <taxon>Fungi</taxon>
        <taxon>Dikarya</taxon>
        <taxon>Ascomycota</taxon>
        <taxon>Pezizomycotina</taxon>
        <taxon>Eurotiomycetes</taxon>
        <taxon>Chaetothyriomycetidae</taxon>
        <taxon>Chaetothyriales</taxon>
        <taxon>Herpotrichiellaceae</taxon>
        <taxon>Exophiala</taxon>
    </lineage>
</organism>
<comment type="caution">
    <text evidence="2">The sequence shown here is derived from an EMBL/GenBank/DDBJ whole genome shotgun (WGS) entry which is preliminary data.</text>
</comment>
<dbReference type="PANTHER" id="PTHR31687">
    <property type="match status" value="1"/>
</dbReference>
<keyword evidence="3" id="KW-1185">Reference proteome</keyword>
<dbReference type="Pfam" id="PF07958">
    <property type="entry name" value="DUF1688"/>
    <property type="match status" value="1"/>
</dbReference>
<feature type="region of interest" description="Disordered" evidence="1">
    <location>
        <begin position="1"/>
        <end position="31"/>
    </location>
</feature>
<feature type="compositionally biased region" description="Polar residues" evidence="1">
    <location>
        <begin position="14"/>
        <end position="31"/>
    </location>
</feature>
<evidence type="ECO:0000313" key="2">
    <source>
        <dbReference type="EMBL" id="KAK5049984.1"/>
    </source>
</evidence>
<evidence type="ECO:0000256" key="1">
    <source>
        <dbReference type="SAM" id="MobiDB-lite"/>
    </source>
</evidence>
<protein>
    <recommendedName>
        <fullName evidence="4">Uracil catabolism protein 4</fullName>
    </recommendedName>
</protein>
<dbReference type="GeneID" id="89972282"/>
<dbReference type="Proteomes" id="UP001358417">
    <property type="component" value="Unassembled WGS sequence"/>
</dbReference>
<reference evidence="2 3" key="1">
    <citation type="submission" date="2023-08" db="EMBL/GenBank/DDBJ databases">
        <title>Black Yeasts Isolated from many extreme environments.</title>
        <authorList>
            <person name="Coleine C."/>
            <person name="Stajich J.E."/>
            <person name="Selbmann L."/>
        </authorList>
    </citation>
    <scope>NUCLEOTIDE SEQUENCE [LARGE SCALE GENOMIC DNA]</scope>
    <source>
        <strain evidence="2 3">CCFEE 5792</strain>
    </source>
</reference>
<sequence>MGIFRKKDTKSSSHDPSGTKSSSRTAVTVERINTYSQKSPKLISDKSASPAMSASIADVSIPDPPDPATKPAAYLRSIHAVRQRTRVVLEEAKVNALNHFDVDLTKFQDTADYVVSIIKRDFAGEYSTIPPHGRWQHFEVGGRPRVTQLLQSWPSTVDNQERTRRLIDLFLVSVLLDAGAGTKWSYKSKESGKVYTRSEGLAVASLEMFKTGAFSSDASRPHQVDAAGLHKLTVDTLARGMQVSESNPMSGLDGRAGLLIRLGTALQNPEIFGRDGRPDYLISHPTTQASSVPVILLPTLWSVLMDGLSSIWPATRTNIQGVPLGDAWQCQAMPKSPPASPWETIVPFHKLTQWLCYSLMVPMTKLLNVHFAGAELMTGLPEYRNGGLLVDTGLLTLKEADRQRGLKTYHATVGEGKAVEVVPTFEPSDDVIVEWRAVTVGFLDELLTAVNKGLGLVGHDQLTLAQMLEAGTWKGGREIAQVSRPITKGPPIGIISDGTVF</sequence>
<dbReference type="InterPro" id="IPR012469">
    <property type="entry name" value="DUF1688"/>
</dbReference>
<evidence type="ECO:0008006" key="4">
    <source>
        <dbReference type="Google" id="ProtNLM"/>
    </source>
</evidence>
<proteinExistence type="predicted"/>
<dbReference type="PANTHER" id="PTHR31687:SF3">
    <property type="entry name" value="PROTEIN URG3"/>
    <property type="match status" value="1"/>
</dbReference>
<evidence type="ECO:0000313" key="3">
    <source>
        <dbReference type="Proteomes" id="UP001358417"/>
    </source>
</evidence>
<dbReference type="EMBL" id="JAVRRD010000018">
    <property type="protein sequence ID" value="KAK5049984.1"/>
    <property type="molecule type" value="Genomic_DNA"/>
</dbReference>
<accession>A0AAV9N7J2</accession>
<gene>
    <name evidence="2" type="ORF">LTR84_004103</name>
</gene>